<keyword evidence="3" id="KW-1185">Reference proteome</keyword>
<dbReference type="Proteomes" id="UP001642260">
    <property type="component" value="Unassembled WGS sequence"/>
</dbReference>
<dbReference type="Pfam" id="PF00168">
    <property type="entry name" value="C2"/>
    <property type="match status" value="1"/>
</dbReference>
<dbReference type="InterPro" id="IPR000008">
    <property type="entry name" value="C2_dom"/>
</dbReference>
<dbReference type="PANTHER" id="PTHR46220">
    <property type="entry name" value="ADP-RIBOSYLATION FACTOR GTPASE-ACTIVATING PROTEIN AGD12"/>
    <property type="match status" value="1"/>
</dbReference>
<accession>A0ABC8KM14</accession>
<protein>
    <recommendedName>
        <fullName evidence="1">C2 domain-containing protein</fullName>
    </recommendedName>
</protein>
<dbReference type="PROSITE" id="PS50004">
    <property type="entry name" value="C2"/>
    <property type="match status" value="1"/>
</dbReference>
<dbReference type="InterPro" id="IPR044518">
    <property type="entry name" value="ARF_GAP_AGD11/12/13"/>
</dbReference>
<evidence type="ECO:0000259" key="1">
    <source>
        <dbReference type="PROSITE" id="PS50004"/>
    </source>
</evidence>
<evidence type="ECO:0000313" key="3">
    <source>
        <dbReference type="Proteomes" id="UP001642260"/>
    </source>
</evidence>
<evidence type="ECO:0000313" key="2">
    <source>
        <dbReference type="EMBL" id="CAH8360269.1"/>
    </source>
</evidence>
<dbReference type="InterPro" id="IPR035892">
    <property type="entry name" value="C2_domain_sf"/>
</dbReference>
<proteinExistence type="predicted"/>
<comment type="caution">
    <text evidence="2">The sequence shown here is derived from an EMBL/GenBank/DDBJ whole genome shotgun (WGS) entry which is preliminary data.</text>
</comment>
<organism evidence="2 3">
    <name type="scientific">Eruca vesicaria subsp. sativa</name>
    <name type="common">Garden rocket</name>
    <name type="synonym">Eruca sativa</name>
    <dbReference type="NCBI Taxonomy" id="29727"/>
    <lineage>
        <taxon>Eukaryota</taxon>
        <taxon>Viridiplantae</taxon>
        <taxon>Streptophyta</taxon>
        <taxon>Embryophyta</taxon>
        <taxon>Tracheophyta</taxon>
        <taxon>Spermatophyta</taxon>
        <taxon>Magnoliopsida</taxon>
        <taxon>eudicotyledons</taxon>
        <taxon>Gunneridae</taxon>
        <taxon>Pentapetalae</taxon>
        <taxon>rosids</taxon>
        <taxon>malvids</taxon>
        <taxon>Brassicales</taxon>
        <taxon>Brassicaceae</taxon>
        <taxon>Brassiceae</taxon>
        <taxon>Eruca</taxon>
    </lineage>
</organism>
<reference evidence="2 3" key="1">
    <citation type="submission" date="2022-03" db="EMBL/GenBank/DDBJ databases">
        <authorList>
            <person name="Macdonald S."/>
            <person name="Ahmed S."/>
            <person name="Newling K."/>
        </authorList>
    </citation>
    <scope>NUCLEOTIDE SEQUENCE [LARGE SCALE GENOMIC DNA]</scope>
</reference>
<dbReference type="PANTHER" id="PTHR46220:SF5">
    <property type="entry name" value="ADP-RIBOSYLATION FACTOR GTPASE-ACTIVATING PROTEIN AGD13-RELATED"/>
    <property type="match status" value="1"/>
</dbReference>
<gene>
    <name evidence="2" type="ORF">ERUC_LOCUS26025</name>
</gene>
<dbReference type="SUPFAM" id="SSF49562">
    <property type="entry name" value="C2 domain (Calcium/lipid-binding domain, CaLB)"/>
    <property type="match status" value="1"/>
</dbReference>
<dbReference type="EMBL" id="CAKOAT010282932">
    <property type="protein sequence ID" value="CAH8360269.1"/>
    <property type="molecule type" value="Genomic_DNA"/>
</dbReference>
<name>A0ABC8KM14_ERUVS</name>
<feature type="domain" description="C2" evidence="1">
    <location>
        <begin position="1"/>
        <end position="101"/>
    </location>
</feature>
<dbReference type="AlphaFoldDB" id="A0ABC8KM14"/>
<sequence length="137" mass="15317">MGVCRVLLSDLKTGLCSSALEVRLLRFLEARILGTQKLQTTAVNSNLNPVWNQELMLSVPDSYGPVKLGYDYNTFSADDIMGETQLDIQLLITFAMAYGDAEIFGDVQLKTASLTLLMGKCSRRFRSSSFRMQSLEY</sequence>
<dbReference type="Gene3D" id="2.60.40.150">
    <property type="entry name" value="C2 domain"/>
    <property type="match status" value="1"/>
</dbReference>